<name>A0A8S3QWK6_MYTED</name>
<dbReference type="InterPro" id="IPR041249">
    <property type="entry name" value="HEPN_DZIP3"/>
</dbReference>
<dbReference type="InterPro" id="IPR011029">
    <property type="entry name" value="DEATH-like_dom_sf"/>
</dbReference>
<feature type="coiled-coil region" evidence="1">
    <location>
        <begin position="236"/>
        <end position="263"/>
    </location>
</feature>
<evidence type="ECO:0000256" key="1">
    <source>
        <dbReference type="SAM" id="Coils"/>
    </source>
</evidence>
<dbReference type="PROSITE" id="PS50209">
    <property type="entry name" value="CARD"/>
    <property type="match status" value="1"/>
</dbReference>
<reference evidence="3" key="1">
    <citation type="submission" date="2021-03" db="EMBL/GenBank/DDBJ databases">
        <authorList>
            <person name="Bekaert M."/>
        </authorList>
    </citation>
    <scope>NUCLEOTIDE SEQUENCE</scope>
</reference>
<dbReference type="EMBL" id="CAJPWZ010000697">
    <property type="protein sequence ID" value="CAG2198749.1"/>
    <property type="molecule type" value="Genomic_DNA"/>
</dbReference>
<comment type="caution">
    <text evidence="3">The sequence shown here is derived from an EMBL/GenBank/DDBJ whole genome shotgun (WGS) entry which is preliminary data.</text>
</comment>
<gene>
    <name evidence="3" type="ORF">MEDL_13486</name>
</gene>
<dbReference type="Gene3D" id="1.10.533.10">
    <property type="entry name" value="Death Domain, Fas"/>
    <property type="match status" value="1"/>
</dbReference>
<dbReference type="InterPro" id="IPR001315">
    <property type="entry name" value="CARD"/>
</dbReference>
<feature type="domain" description="CARD" evidence="2">
    <location>
        <begin position="249"/>
        <end position="334"/>
    </location>
</feature>
<accession>A0A8S3QWK6</accession>
<evidence type="ECO:0000313" key="4">
    <source>
        <dbReference type="Proteomes" id="UP000683360"/>
    </source>
</evidence>
<evidence type="ECO:0000313" key="3">
    <source>
        <dbReference type="EMBL" id="CAG2198749.1"/>
    </source>
</evidence>
<sequence length="375" mass="42878">MATNITKEEDNFLRIVYLNYRVGTTALRRYFDNVLPNLPSDLSSPTNMSILSNLHKPPRGKRRILYQEQWDILYPPSGSQLVSSADLDVTLMVCLLRNLPPQVSQPPNGFDVLPQSSDLSPGAHIARIKCYKNFIVSHSKDGKLPDNDFNAIWIDMEKAILGLGNQQDVVDATYAKTNILDYKALQEQVNHSDNIQQNRKRLNEQKFELAEHLGKIAKLETTLNKHLAKVGDISEKAETACKIAKLETTAENLEKDIENQTVRLIKWYKTIVHNIDIDKTEILDNLKDVLSCEANAEIRSRNISKQQKNREILGQIIRKNNSSANKMFLEVLKEDRCYKEYATKIEETDVTQFDLELLYIGMLINKIVLSYNKST</sequence>
<organism evidence="3 4">
    <name type="scientific">Mytilus edulis</name>
    <name type="common">Blue mussel</name>
    <dbReference type="NCBI Taxonomy" id="6550"/>
    <lineage>
        <taxon>Eukaryota</taxon>
        <taxon>Metazoa</taxon>
        <taxon>Spiralia</taxon>
        <taxon>Lophotrochozoa</taxon>
        <taxon>Mollusca</taxon>
        <taxon>Bivalvia</taxon>
        <taxon>Autobranchia</taxon>
        <taxon>Pteriomorphia</taxon>
        <taxon>Mytilida</taxon>
        <taxon>Mytiloidea</taxon>
        <taxon>Mytilidae</taxon>
        <taxon>Mytilinae</taxon>
        <taxon>Mytilus</taxon>
    </lineage>
</organism>
<dbReference type="Proteomes" id="UP000683360">
    <property type="component" value="Unassembled WGS sequence"/>
</dbReference>
<protein>
    <recommendedName>
        <fullName evidence="2">CARD domain-containing protein</fullName>
    </recommendedName>
</protein>
<dbReference type="GO" id="GO:0042981">
    <property type="term" value="P:regulation of apoptotic process"/>
    <property type="evidence" value="ECO:0007669"/>
    <property type="project" value="InterPro"/>
</dbReference>
<dbReference type="AlphaFoldDB" id="A0A8S3QWK6"/>
<dbReference type="OrthoDB" id="10008050at2759"/>
<keyword evidence="4" id="KW-1185">Reference proteome</keyword>
<keyword evidence="1" id="KW-0175">Coiled coil</keyword>
<proteinExistence type="predicted"/>
<evidence type="ECO:0000259" key="2">
    <source>
        <dbReference type="PROSITE" id="PS50209"/>
    </source>
</evidence>
<dbReference type="Pfam" id="PF18738">
    <property type="entry name" value="HEPN_DZIP3"/>
    <property type="match status" value="1"/>
</dbReference>